<proteinExistence type="predicted"/>
<organism evidence="1 2">
    <name type="scientific">Aeromicrobium fastidiosum</name>
    <dbReference type="NCBI Taxonomy" id="52699"/>
    <lineage>
        <taxon>Bacteria</taxon>
        <taxon>Bacillati</taxon>
        <taxon>Actinomycetota</taxon>
        <taxon>Actinomycetes</taxon>
        <taxon>Propionibacteriales</taxon>
        <taxon>Nocardioidaceae</taxon>
        <taxon>Aeromicrobium</taxon>
    </lineage>
</organism>
<sequence length="171" mass="18240">MTSDKDRPDEPIEATAYSKVDGVETWDLTGTPSDEAFGIEKDSSSAIYETPGKPRRVRIALPGRTVETDAVLVDFYRGATGNYSFGVRTAQLKPDPLTEAFRNVLRQLQVDETPADTFAQKVAAAPSDQSERINVGATSVVLGQWSVGPAAGIAPLAGSGRVIFSGTWPPV</sequence>
<dbReference type="RefSeq" id="WP_129181025.1">
    <property type="nucleotide sequence ID" value="NZ_JAGIOG010000001.1"/>
</dbReference>
<evidence type="ECO:0000313" key="2">
    <source>
        <dbReference type="Proteomes" id="UP001515100"/>
    </source>
</evidence>
<comment type="caution">
    <text evidence="1">The sequence shown here is derived from an EMBL/GenBank/DDBJ whole genome shotgun (WGS) entry which is preliminary data.</text>
</comment>
<name>A0A641ATZ6_9ACTN</name>
<reference evidence="1" key="1">
    <citation type="submission" date="2019-09" db="EMBL/GenBank/DDBJ databases">
        <authorList>
            <person name="Li J."/>
        </authorList>
    </citation>
    <scope>NUCLEOTIDE SEQUENCE [LARGE SCALE GENOMIC DNA]</scope>
    <source>
        <strain evidence="1">NRBC 14897</strain>
    </source>
</reference>
<protein>
    <submittedName>
        <fullName evidence="1">Uncharacterized protein</fullName>
    </submittedName>
</protein>
<dbReference type="AlphaFoldDB" id="A0A641ATZ6"/>
<gene>
    <name evidence="1" type="ORF">ESP62_004805</name>
</gene>
<accession>A0A641ATZ6</accession>
<dbReference type="EMBL" id="SDPP02000001">
    <property type="protein sequence ID" value="KAA1380501.1"/>
    <property type="molecule type" value="Genomic_DNA"/>
</dbReference>
<dbReference type="Proteomes" id="UP001515100">
    <property type="component" value="Unassembled WGS sequence"/>
</dbReference>
<dbReference type="OrthoDB" id="3748309at2"/>
<keyword evidence="2" id="KW-1185">Reference proteome</keyword>
<evidence type="ECO:0000313" key="1">
    <source>
        <dbReference type="EMBL" id="KAA1380501.1"/>
    </source>
</evidence>